<keyword evidence="2" id="KW-0540">Nuclease</keyword>
<dbReference type="EMBL" id="GG745357">
    <property type="protein sequence ID" value="KNE68656.1"/>
    <property type="molecule type" value="Genomic_DNA"/>
</dbReference>
<keyword evidence="4" id="KW-0269">Exonuclease</keyword>
<dbReference type="GO" id="GO:0000175">
    <property type="term" value="F:3'-5'-RNA exonuclease activity"/>
    <property type="evidence" value="ECO:0007669"/>
    <property type="project" value="InterPro"/>
</dbReference>
<dbReference type="InterPro" id="IPR022894">
    <property type="entry name" value="Oligoribonuclease"/>
</dbReference>
<dbReference type="SUPFAM" id="SSF53098">
    <property type="entry name" value="Ribonuclease H-like"/>
    <property type="match status" value="1"/>
</dbReference>
<dbReference type="GO" id="GO:0003676">
    <property type="term" value="F:nucleic acid binding"/>
    <property type="evidence" value="ECO:0007669"/>
    <property type="project" value="InterPro"/>
</dbReference>
<dbReference type="InterPro" id="IPR012337">
    <property type="entry name" value="RNaseH-like_sf"/>
</dbReference>
<reference evidence="7" key="2">
    <citation type="submission" date="2009-11" db="EMBL/GenBank/DDBJ databases">
        <title>The Genome Sequence of Allomyces macrogynus strain ATCC 38327.</title>
        <authorList>
            <consortium name="The Broad Institute Genome Sequencing Platform"/>
            <person name="Russ C."/>
            <person name="Cuomo C."/>
            <person name="Shea T."/>
            <person name="Young S.K."/>
            <person name="Zeng Q."/>
            <person name="Koehrsen M."/>
            <person name="Haas B."/>
            <person name="Borodovsky M."/>
            <person name="Guigo R."/>
            <person name="Alvarado L."/>
            <person name="Berlin A."/>
            <person name="Borenstein D."/>
            <person name="Chen Z."/>
            <person name="Engels R."/>
            <person name="Freedman E."/>
            <person name="Gellesch M."/>
            <person name="Goldberg J."/>
            <person name="Griggs A."/>
            <person name="Gujja S."/>
            <person name="Heiman D."/>
            <person name="Hepburn T."/>
            <person name="Howarth C."/>
            <person name="Jen D."/>
            <person name="Larson L."/>
            <person name="Lewis B."/>
            <person name="Mehta T."/>
            <person name="Park D."/>
            <person name="Pearson M."/>
            <person name="Roberts A."/>
            <person name="Saif S."/>
            <person name="Shenoy N."/>
            <person name="Sisk P."/>
            <person name="Stolte C."/>
            <person name="Sykes S."/>
            <person name="Walk T."/>
            <person name="White J."/>
            <person name="Yandava C."/>
            <person name="Burger G."/>
            <person name="Gray M.W."/>
            <person name="Holland P.W.H."/>
            <person name="King N."/>
            <person name="Lang F.B.F."/>
            <person name="Roger A.J."/>
            <person name="Ruiz-Trillo I."/>
            <person name="Lander E."/>
            <person name="Nusbaum C."/>
        </authorList>
    </citation>
    <scope>NUCLEOTIDE SEQUENCE [LARGE SCALE GENOMIC DNA]</scope>
    <source>
        <strain evidence="7">ATCC 38327</strain>
    </source>
</reference>
<dbReference type="STRING" id="578462.A0A0L0T1L9"/>
<evidence type="ECO:0000313" key="6">
    <source>
        <dbReference type="EMBL" id="KNE68656.1"/>
    </source>
</evidence>
<dbReference type="PANTHER" id="PTHR11046">
    <property type="entry name" value="OLIGORIBONUCLEASE, MITOCHONDRIAL"/>
    <property type="match status" value="1"/>
</dbReference>
<evidence type="ECO:0000313" key="7">
    <source>
        <dbReference type="Proteomes" id="UP000054350"/>
    </source>
</evidence>
<dbReference type="AlphaFoldDB" id="A0A0L0T1L9"/>
<keyword evidence="3" id="KW-0378">Hydrolase</keyword>
<organism evidence="6 7">
    <name type="scientific">Allomyces macrogynus (strain ATCC 38327)</name>
    <name type="common">Allomyces javanicus var. macrogynus</name>
    <dbReference type="NCBI Taxonomy" id="578462"/>
    <lineage>
        <taxon>Eukaryota</taxon>
        <taxon>Fungi</taxon>
        <taxon>Fungi incertae sedis</taxon>
        <taxon>Blastocladiomycota</taxon>
        <taxon>Blastocladiomycetes</taxon>
        <taxon>Blastocladiales</taxon>
        <taxon>Blastocladiaceae</taxon>
        <taxon>Allomyces</taxon>
    </lineage>
</organism>
<dbReference type="VEuPathDB" id="FungiDB:AMAG_12823"/>
<evidence type="ECO:0000259" key="5">
    <source>
        <dbReference type="Pfam" id="PF00929"/>
    </source>
</evidence>
<dbReference type="Pfam" id="PF00929">
    <property type="entry name" value="RNase_T"/>
    <property type="match status" value="1"/>
</dbReference>
<sequence length="133" mass="15035">MDPIAIHHPSSVIETMGTWSSAHHGKSGLTKLVQKSTISTSKAETRVLTFIKKHVPLTGVGILAGDSVHTDRDFLTKNMPRVVEYLDHRLLDVSLIAQIAPWWFPVKSSMRPPKTDTHRYDHDIMDSIAELRW</sequence>
<dbReference type="OMA" id="CPLAXRW"/>
<comment type="similarity">
    <text evidence="1">Belongs to the oligoribonuclease family.</text>
</comment>
<name>A0A0L0T1L9_ALLM3</name>
<dbReference type="NCBIfam" id="NF003765">
    <property type="entry name" value="PRK05359.1"/>
    <property type="match status" value="1"/>
</dbReference>
<dbReference type="Gene3D" id="3.30.420.10">
    <property type="entry name" value="Ribonuclease H-like superfamily/Ribonuclease H"/>
    <property type="match status" value="1"/>
</dbReference>
<evidence type="ECO:0000256" key="4">
    <source>
        <dbReference type="ARBA" id="ARBA00022839"/>
    </source>
</evidence>
<accession>A0A0L0T1L9</accession>
<gene>
    <name evidence="6" type="ORF">AMAG_12823</name>
</gene>
<keyword evidence="7" id="KW-1185">Reference proteome</keyword>
<dbReference type="OrthoDB" id="270189at2759"/>
<protein>
    <recommendedName>
        <fullName evidence="5">Exonuclease domain-containing protein</fullName>
    </recommendedName>
</protein>
<evidence type="ECO:0000256" key="2">
    <source>
        <dbReference type="ARBA" id="ARBA00022722"/>
    </source>
</evidence>
<evidence type="ECO:0000256" key="1">
    <source>
        <dbReference type="ARBA" id="ARBA00009921"/>
    </source>
</evidence>
<feature type="domain" description="Exonuclease" evidence="5">
    <location>
        <begin position="14"/>
        <end position="130"/>
    </location>
</feature>
<dbReference type="InterPro" id="IPR036397">
    <property type="entry name" value="RNaseH_sf"/>
</dbReference>
<dbReference type="eggNOG" id="KOG3242">
    <property type="taxonomic scope" value="Eukaryota"/>
</dbReference>
<dbReference type="PANTHER" id="PTHR11046:SF0">
    <property type="entry name" value="OLIGORIBONUCLEASE, MITOCHONDRIAL"/>
    <property type="match status" value="1"/>
</dbReference>
<dbReference type="InterPro" id="IPR013520">
    <property type="entry name" value="Ribonucl_H"/>
</dbReference>
<reference evidence="6 7" key="1">
    <citation type="submission" date="2009-11" db="EMBL/GenBank/DDBJ databases">
        <title>Annotation of Allomyces macrogynus ATCC 38327.</title>
        <authorList>
            <consortium name="The Broad Institute Genome Sequencing Platform"/>
            <person name="Russ C."/>
            <person name="Cuomo C."/>
            <person name="Burger G."/>
            <person name="Gray M.W."/>
            <person name="Holland P.W.H."/>
            <person name="King N."/>
            <person name="Lang F.B.F."/>
            <person name="Roger A.J."/>
            <person name="Ruiz-Trillo I."/>
            <person name="Young S.K."/>
            <person name="Zeng Q."/>
            <person name="Gargeya S."/>
            <person name="Fitzgerald M."/>
            <person name="Haas B."/>
            <person name="Abouelleil A."/>
            <person name="Alvarado L."/>
            <person name="Arachchi H.M."/>
            <person name="Berlin A."/>
            <person name="Chapman S.B."/>
            <person name="Gearin G."/>
            <person name="Goldberg J."/>
            <person name="Griggs A."/>
            <person name="Gujja S."/>
            <person name="Hansen M."/>
            <person name="Heiman D."/>
            <person name="Howarth C."/>
            <person name="Larimer J."/>
            <person name="Lui A."/>
            <person name="MacDonald P.J.P."/>
            <person name="McCowen C."/>
            <person name="Montmayeur A."/>
            <person name="Murphy C."/>
            <person name="Neiman D."/>
            <person name="Pearson M."/>
            <person name="Priest M."/>
            <person name="Roberts A."/>
            <person name="Saif S."/>
            <person name="Shea T."/>
            <person name="Sisk P."/>
            <person name="Stolte C."/>
            <person name="Sykes S."/>
            <person name="Wortman J."/>
            <person name="Nusbaum C."/>
            <person name="Birren B."/>
        </authorList>
    </citation>
    <scope>NUCLEOTIDE SEQUENCE [LARGE SCALE GENOMIC DNA]</scope>
    <source>
        <strain evidence="6 7">ATCC 38327</strain>
    </source>
</reference>
<dbReference type="Proteomes" id="UP000054350">
    <property type="component" value="Unassembled WGS sequence"/>
</dbReference>
<proteinExistence type="inferred from homology"/>
<evidence type="ECO:0000256" key="3">
    <source>
        <dbReference type="ARBA" id="ARBA00022801"/>
    </source>
</evidence>